<protein>
    <submittedName>
        <fullName evidence="1">DNA mismatch repair protein mutS, putative</fullName>
    </submittedName>
</protein>
<reference evidence="1" key="1">
    <citation type="submission" date="2014-09" db="EMBL/GenBank/DDBJ databases">
        <authorList>
            <person name="Magalhaes I.L.F."/>
            <person name="Oliveira U."/>
            <person name="Santos F.R."/>
            <person name="Vidigal T.H.D.A."/>
            <person name="Brescovit A.D."/>
            <person name="Santos A.J."/>
        </authorList>
    </citation>
    <scope>NUCLEOTIDE SEQUENCE</scope>
    <source>
        <tissue evidence="1">Shoot tissue taken approximately 20 cm above the soil surface</tissue>
    </source>
</reference>
<proteinExistence type="predicted"/>
<name>A0A0A8ZQJ9_ARUDO</name>
<dbReference type="AlphaFoldDB" id="A0A0A8ZQJ9"/>
<reference evidence="1" key="2">
    <citation type="journal article" date="2015" name="Data Brief">
        <title>Shoot transcriptome of the giant reed, Arundo donax.</title>
        <authorList>
            <person name="Barrero R.A."/>
            <person name="Guerrero F.D."/>
            <person name="Moolhuijzen P."/>
            <person name="Goolsby J.A."/>
            <person name="Tidwell J."/>
            <person name="Bellgard S.E."/>
            <person name="Bellgard M.I."/>
        </authorList>
    </citation>
    <scope>NUCLEOTIDE SEQUENCE</scope>
    <source>
        <tissue evidence="1">Shoot tissue taken approximately 20 cm above the soil surface</tissue>
    </source>
</reference>
<dbReference type="EMBL" id="GBRH01258855">
    <property type="protein sequence ID" value="JAD39040.1"/>
    <property type="molecule type" value="Transcribed_RNA"/>
</dbReference>
<accession>A0A0A8ZQJ9</accession>
<evidence type="ECO:0000313" key="1">
    <source>
        <dbReference type="EMBL" id="JAD39040.1"/>
    </source>
</evidence>
<sequence length="22" mass="2559">MASDRYRTTGFCLPEWLASLLQ</sequence>
<organism evidence="1">
    <name type="scientific">Arundo donax</name>
    <name type="common">Giant reed</name>
    <name type="synonym">Donax arundinaceus</name>
    <dbReference type="NCBI Taxonomy" id="35708"/>
    <lineage>
        <taxon>Eukaryota</taxon>
        <taxon>Viridiplantae</taxon>
        <taxon>Streptophyta</taxon>
        <taxon>Embryophyta</taxon>
        <taxon>Tracheophyta</taxon>
        <taxon>Spermatophyta</taxon>
        <taxon>Magnoliopsida</taxon>
        <taxon>Liliopsida</taxon>
        <taxon>Poales</taxon>
        <taxon>Poaceae</taxon>
        <taxon>PACMAD clade</taxon>
        <taxon>Arundinoideae</taxon>
        <taxon>Arundineae</taxon>
        <taxon>Arundo</taxon>
    </lineage>
</organism>